<dbReference type="GO" id="GO:0008761">
    <property type="term" value="F:UDP-N-acetylglucosamine 2-epimerase activity"/>
    <property type="evidence" value="ECO:0007669"/>
    <property type="project" value="UniProtKB-EC"/>
</dbReference>
<accession>A0A090AJ83</accession>
<keyword evidence="1 5" id="KW-0413">Isomerase</keyword>
<dbReference type="OrthoDB" id="9803238at2"/>
<reference evidence="7 8" key="1">
    <citation type="journal article" date="2014" name="ISME J.">
        <title>Ecophysiology of Thioploca ingrica as revealed by the complete genome sequence supplemented with proteomic evidence.</title>
        <authorList>
            <person name="Kojima H."/>
            <person name="Ogura Y."/>
            <person name="Yamamoto N."/>
            <person name="Togashi T."/>
            <person name="Mori H."/>
            <person name="Watanabe T."/>
            <person name="Nemoto F."/>
            <person name="Kurokawa K."/>
            <person name="Hayashi T."/>
            <person name="Fukui M."/>
        </authorList>
    </citation>
    <scope>NUCLEOTIDE SEQUENCE [LARGE SCALE GENOMIC DNA]</scope>
</reference>
<dbReference type="AlphaFoldDB" id="A0A090AJ83"/>
<evidence type="ECO:0000256" key="1">
    <source>
        <dbReference type="ARBA" id="ARBA00023235"/>
    </source>
</evidence>
<dbReference type="NCBIfam" id="TIGR00236">
    <property type="entry name" value="wecB"/>
    <property type="match status" value="1"/>
</dbReference>
<evidence type="ECO:0000256" key="3">
    <source>
        <dbReference type="ARBA" id="ARBA00038209"/>
    </source>
</evidence>
<gene>
    <name evidence="7" type="ORF">THII_0638</name>
</gene>
<dbReference type="STRING" id="40754.THII_0638"/>
<name>A0A090AJ83_9GAMM</name>
<protein>
    <recommendedName>
        <fullName evidence="4">UDP-N-acetylglucosamine 2-epimerase (non-hydrolyzing)</fullName>
        <ecNumber evidence="4">5.1.3.14</ecNumber>
    </recommendedName>
</protein>
<dbReference type="Proteomes" id="UP000031623">
    <property type="component" value="Chromosome"/>
</dbReference>
<dbReference type="EC" id="5.1.3.14" evidence="4"/>
<keyword evidence="8" id="KW-1185">Reference proteome</keyword>
<dbReference type="HOGENOM" id="CLU_041674_1_0_6"/>
<organism evidence="7 8">
    <name type="scientific">Thioploca ingrica</name>
    <dbReference type="NCBI Taxonomy" id="40754"/>
    <lineage>
        <taxon>Bacteria</taxon>
        <taxon>Pseudomonadati</taxon>
        <taxon>Pseudomonadota</taxon>
        <taxon>Gammaproteobacteria</taxon>
        <taxon>Thiotrichales</taxon>
        <taxon>Thiotrichaceae</taxon>
        <taxon>Thioploca</taxon>
    </lineage>
</organism>
<proteinExistence type="inferred from homology"/>
<evidence type="ECO:0000256" key="5">
    <source>
        <dbReference type="RuleBase" id="RU003513"/>
    </source>
</evidence>
<evidence type="ECO:0000256" key="2">
    <source>
        <dbReference type="ARBA" id="ARBA00036080"/>
    </source>
</evidence>
<dbReference type="Gene3D" id="3.40.50.2000">
    <property type="entry name" value="Glycogen Phosphorylase B"/>
    <property type="match status" value="2"/>
</dbReference>
<evidence type="ECO:0000313" key="7">
    <source>
        <dbReference type="EMBL" id="BAP54935.1"/>
    </source>
</evidence>
<dbReference type="Pfam" id="PF02350">
    <property type="entry name" value="Epimerase_2"/>
    <property type="match status" value="1"/>
</dbReference>
<evidence type="ECO:0000256" key="4">
    <source>
        <dbReference type="ARBA" id="ARBA00038858"/>
    </source>
</evidence>
<dbReference type="EMBL" id="AP014633">
    <property type="protein sequence ID" value="BAP54935.1"/>
    <property type="molecule type" value="Genomic_DNA"/>
</dbReference>
<feature type="domain" description="UDP-N-acetylglucosamine 2-epimerase" evidence="6">
    <location>
        <begin position="24"/>
        <end position="373"/>
    </location>
</feature>
<sequence>MTKVVIFIGTRPEAIKMVPIVNVLKTTPGLQPVVVVTGQHKELLQQVIDLFNIDIDFNLEVMQPNQQLASLTASLIVGIDDCLKNIAPQMVLVQGDTTTAFMATLASFYQHIPVGHVEAGLRTNNIYSPFPEECNRRLITHLATLHFAPTESARLNLLHEGVKDTDILVTGNTGIDTLLAEVERQNLSEVRQFVQQRLSQFLGADWNSKPFVLITGHRRENFGSGFEQICNALIRLAESFQDHYFIYPVHLNPNVQQQVHPKLGNLSNVKLIPPVDYSEFVALMSGSKLILTDSGGVQEEAPSLGKPVLVMRDTTERPEGIAMKATILVGVDTESIYHHVHQLLSNPADYARMSKPINLYGDGQAAKRIVQRIQQYFNHY</sequence>
<dbReference type="PANTHER" id="PTHR43174:SF2">
    <property type="entry name" value="UDP-N-ACETYLGLUCOSAMINE 2-EPIMERASE"/>
    <property type="match status" value="1"/>
</dbReference>
<dbReference type="InterPro" id="IPR003331">
    <property type="entry name" value="UDP_GlcNAc_Epimerase_2_dom"/>
</dbReference>
<comment type="catalytic activity">
    <reaction evidence="2">
        <text>UDP-N-acetyl-alpha-D-glucosamine = UDP-N-acetyl-alpha-D-mannosamine</text>
        <dbReference type="Rhea" id="RHEA:17213"/>
        <dbReference type="ChEBI" id="CHEBI:57705"/>
        <dbReference type="ChEBI" id="CHEBI:68623"/>
        <dbReference type="EC" id="5.1.3.14"/>
    </reaction>
</comment>
<comment type="similarity">
    <text evidence="3 5">Belongs to the UDP-N-acetylglucosamine 2-epimerase family.</text>
</comment>
<dbReference type="KEGG" id="tig:THII_0638"/>
<dbReference type="PANTHER" id="PTHR43174">
    <property type="entry name" value="UDP-N-ACETYLGLUCOSAMINE 2-EPIMERASE"/>
    <property type="match status" value="1"/>
</dbReference>
<evidence type="ECO:0000259" key="6">
    <source>
        <dbReference type="Pfam" id="PF02350"/>
    </source>
</evidence>
<dbReference type="CDD" id="cd03786">
    <property type="entry name" value="GTB_UDP-GlcNAc_2-Epimerase"/>
    <property type="match status" value="1"/>
</dbReference>
<evidence type="ECO:0000313" key="8">
    <source>
        <dbReference type="Proteomes" id="UP000031623"/>
    </source>
</evidence>
<dbReference type="SUPFAM" id="SSF53756">
    <property type="entry name" value="UDP-Glycosyltransferase/glycogen phosphorylase"/>
    <property type="match status" value="1"/>
</dbReference>
<dbReference type="InterPro" id="IPR029767">
    <property type="entry name" value="WecB-like"/>
</dbReference>